<name>A0A9X1KYW5_9BACT</name>
<gene>
    <name evidence="1" type="ORF">LDX50_12040</name>
</gene>
<comment type="caution">
    <text evidence="1">The sequence shown here is derived from an EMBL/GenBank/DDBJ whole genome shotgun (WGS) entry which is preliminary data.</text>
</comment>
<dbReference type="AlphaFoldDB" id="A0A9X1KYW5"/>
<protein>
    <submittedName>
        <fullName evidence="1">Uncharacterized protein</fullName>
    </submittedName>
</protein>
<dbReference type="Proteomes" id="UP001139409">
    <property type="component" value="Unassembled WGS sequence"/>
</dbReference>
<keyword evidence="2" id="KW-1185">Reference proteome</keyword>
<reference evidence="1" key="1">
    <citation type="submission" date="2021-09" db="EMBL/GenBank/DDBJ databases">
        <title>Fulvivirga sp. isolated from coastal sediment.</title>
        <authorList>
            <person name="Yu H."/>
        </authorList>
    </citation>
    <scope>NUCLEOTIDE SEQUENCE</scope>
    <source>
        <strain evidence="1">1062</strain>
    </source>
</reference>
<accession>A0A9X1KYW5</accession>
<dbReference type="EMBL" id="JAIXNE010000002">
    <property type="protein sequence ID" value="MCA6075602.1"/>
    <property type="molecule type" value="Genomic_DNA"/>
</dbReference>
<evidence type="ECO:0000313" key="2">
    <source>
        <dbReference type="Proteomes" id="UP001139409"/>
    </source>
</evidence>
<organism evidence="1 2">
    <name type="scientific">Fulvivirga sedimenti</name>
    <dbReference type="NCBI Taxonomy" id="2879465"/>
    <lineage>
        <taxon>Bacteria</taxon>
        <taxon>Pseudomonadati</taxon>
        <taxon>Bacteroidota</taxon>
        <taxon>Cytophagia</taxon>
        <taxon>Cytophagales</taxon>
        <taxon>Fulvivirgaceae</taxon>
        <taxon>Fulvivirga</taxon>
    </lineage>
</organism>
<proteinExistence type="predicted"/>
<dbReference type="RefSeq" id="WP_225698699.1">
    <property type="nucleotide sequence ID" value="NZ_JAIXNE010000002.1"/>
</dbReference>
<sequence length="149" mass="17118">MGRQCLSYFMLFCLVACTEGISTDGQFYRTIVEIEEPVNIYPARMRHLERIDSSRICVFLEKDFDWDEVALYINSSTIPLFKKVETDESLDLASYFELGNISEIDHLRLQVNGGPLLTLPVDGQHPLWAVRFSPDTLKEIRLAAPPIYE</sequence>
<evidence type="ECO:0000313" key="1">
    <source>
        <dbReference type="EMBL" id="MCA6075602.1"/>
    </source>
</evidence>